<name>A0ACA9NPQ4_9GLOM</name>
<organism evidence="1 2">
    <name type="scientific">Dentiscutata heterogama</name>
    <dbReference type="NCBI Taxonomy" id="1316150"/>
    <lineage>
        <taxon>Eukaryota</taxon>
        <taxon>Fungi</taxon>
        <taxon>Fungi incertae sedis</taxon>
        <taxon>Mucoromycota</taxon>
        <taxon>Glomeromycotina</taxon>
        <taxon>Glomeromycetes</taxon>
        <taxon>Diversisporales</taxon>
        <taxon>Gigasporaceae</taxon>
        <taxon>Dentiscutata</taxon>
    </lineage>
</organism>
<protein>
    <submittedName>
        <fullName evidence="1">1858_t:CDS:1</fullName>
    </submittedName>
</protein>
<gene>
    <name evidence="1" type="ORF">DHETER_LOCUS9905</name>
</gene>
<evidence type="ECO:0000313" key="1">
    <source>
        <dbReference type="EMBL" id="CAG8664546.1"/>
    </source>
</evidence>
<sequence length="71" mass="7994">ELLVNEDAFIVHLHGINFCEYQKPINAKSLTNIPWLNRLNKPATNESSSEKATKIIASRVKGSIILKNHPK</sequence>
<evidence type="ECO:0000313" key="2">
    <source>
        <dbReference type="Proteomes" id="UP000789702"/>
    </source>
</evidence>
<accession>A0ACA9NPQ4</accession>
<keyword evidence="2" id="KW-1185">Reference proteome</keyword>
<feature type="non-terminal residue" evidence="1">
    <location>
        <position position="71"/>
    </location>
</feature>
<comment type="caution">
    <text evidence="1">The sequence shown here is derived from an EMBL/GenBank/DDBJ whole genome shotgun (WGS) entry which is preliminary data.</text>
</comment>
<proteinExistence type="predicted"/>
<feature type="non-terminal residue" evidence="1">
    <location>
        <position position="1"/>
    </location>
</feature>
<reference evidence="1" key="1">
    <citation type="submission" date="2021-06" db="EMBL/GenBank/DDBJ databases">
        <authorList>
            <person name="Kallberg Y."/>
            <person name="Tangrot J."/>
            <person name="Rosling A."/>
        </authorList>
    </citation>
    <scope>NUCLEOTIDE SEQUENCE</scope>
    <source>
        <strain evidence="1">IL203A</strain>
    </source>
</reference>
<dbReference type="Proteomes" id="UP000789702">
    <property type="component" value="Unassembled WGS sequence"/>
</dbReference>
<dbReference type="EMBL" id="CAJVPU010018221">
    <property type="protein sequence ID" value="CAG8664546.1"/>
    <property type="molecule type" value="Genomic_DNA"/>
</dbReference>